<accession>A0ABV3U5W6</accession>
<dbReference type="Gene3D" id="3.40.50.1820">
    <property type="entry name" value="alpha/beta hydrolase"/>
    <property type="match status" value="1"/>
</dbReference>
<dbReference type="EMBL" id="JBFRYA010000004">
    <property type="protein sequence ID" value="MEX1668394.1"/>
    <property type="molecule type" value="Genomic_DNA"/>
</dbReference>
<evidence type="ECO:0000313" key="5">
    <source>
        <dbReference type="Proteomes" id="UP001557485"/>
    </source>
</evidence>
<reference evidence="4 5" key="1">
    <citation type="journal article" date="2011" name="Int. J. Syst. Evol. Microbiol.">
        <title>Zhongshania antarctica gen. nov., sp. nov. and Zhongshania guokunii sp. nov., gammaproteobacteria respectively isolated from coastal attached (fast) ice and surface seawater of the Antarctic.</title>
        <authorList>
            <person name="Li H.J."/>
            <person name="Zhang X.Y."/>
            <person name="Chen C.X."/>
            <person name="Zhang Y.J."/>
            <person name="Gao Z.M."/>
            <person name="Yu Y."/>
            <person name="Chen X.L."/>
            <person name="Chen B."/>
            <person name="Zhang Y.Z."/>
        </authorList>
    </citation>
    <scope>NUCLEOTIDE SEQUENCE [LARGE SCALE GENOMIC DNA]</scope>
    <source>
        <strain evidence="4 5">ZS6-22T</strain>
    </source>
</reference>
<dbReference type="PANTHER" id="PTHR48081:SF33">
    <property type="entry name" value="KYNURENINE FORMAMIDASE"/>
    <property type="match status" value="1"/>
</dbReference>
<keyword evidence="2" id="KW-0812">Transmembrane</keyword>
<keyword evidence="1 4" id="KW-0378">Hydrolase</keyword>
<evidence type="ECO:0000256" key="1">
    <source>
        <dbReference type="ARBA" id="ARBA00022801"/>
    </source>
</evidence>
<dbReference type="InterPro" id="IPR049492">
    <property type="entry name" value="BD-FAE-like_dom"/>
</dbReference>
<dbReference type="InterPro" id="IPR050300">
    <property type="entry name" value="GDXG_lipolytic_enzyme"/>
</dbReference>
<comment type="caution">
    <text evidence="4">The sequence shown here is derived from an EMBL/GenBank/DDBJ whole genome shotgun (WGS) entry which is preliminary data.</text>
</comment>
<proteinExistence type="predicted"/>
<sequence>MIIGLAVGLAVFSVSGLVALKYRQLKVWSALYWLLAIVGQLFVLPILIIALGVVFAGWGEFEPVFVGFIAVLTAAVSLIKQLQVRSMAASYAERLGIATRADFYFTPGDVWRWLLVLRCRRSGLLVDKHIAYGDLAAQRLDMYRLAVADEPRPILIHIHGGAWVAGKKGQMGRPLIHSMAAACWLVIDIEYRLGPVHRYPAMIEDVLKAIAWVKANAADYGGRGDFIALTGGSAGGHLTALAGSLKDADRRELQRGFAEVNTQVQAIIPFYGRYDFMDRFNIINDPKISQFMVDKVMPAEPSGAGEQLWRQASPIDQVGAHLPPCMVIHGTGDCMIDIAEAGAFVEAQQLLSVAPFHFVRVPRAQHAFDLGHCPQADAVNKLAGYFLQDCYQCFLGSQV</sequence>
<dbReference type="Pfam" id="PF20434">
    <property type="entry name" value="BD-FAE"/>
    <property type="match status" value="1"/>
</dbReference>
<dbReference type="RefSeq" id="WP_368380679.1">
    <property type="nucleotide sequence ID" value="NZ_JBFRYA010000004.1"/>
</dbReference>
<protein>
    <submittedName>
        <fullName evidence="4">Alpha/beta hydrolase fold domain-containing protein</fullName>
    </submittedName>
</protein>
<dbReference type="InterPro" id="IPR029058">
    <property type="entry name" value="AB_hydrolase_fold"/>
</dbReference>
<organism evidence="4 5">
    <name type="scientific">Zhongshania guokunii</name>
    <dbReference type="NCBI Taxonomy" id="641783"/>
    <lineage>
        <taxon>Bacteria</taxon>
        <taxon>Pseudomonadati</taxon>
        <taxon>Pseudomonadota</taxon>
        <taxon>Gammaproteobacteria</taxon>
        <taxon>Cellvibrionales</taxon>
        <taxon>Spongiibacteraceae</taxon>
        <taxon>Zhongshania</taxon>
    </lineage>
</organism>
<gene>
    <name evidence="4" type="ORF">AB4876_05690</name>
</gene>
<evidence type="ECO:0000256" key="2">
    <source>
        <dbReference type="SAM" id="Phobius"/>
    </source>
</evidence>
<dbReference type="SUPFAM" id="SSF53474">
    <property type="entry name" value="alpha/beta-Hydrolases"/>
    <property type="match status" value="1"/>
</dbReference>
<dbReference type="GO" id="GO:0016787">
    <property type="term" value="F:hydrolase activity"/>
    <property type="evidence" value="ECO:0007669"/>
    <property type="project" value="UniProtKB-KW"/>
</dbReference>
<feature type="transmembrane region" description="Helical" evidence="2">
    <location>
        <begin position="64"/>
        <end position="82"/>
    </location>
</feature>
<dbReference type="PANTHER" id="PTHR48081">
    <property type="entry name" value="AB HYDROLASE SUPERFAMILY PROTEIN C4A8.06C"/>
    <property type="match status" value="1"/>
</dbReference>
<keyword evidence="5" id="KW-1185">Reference proteome</keyword>
<feature type="domain" description="BD-FAE-like" evidence="3">
    <location>
        <begin position="140"/>
        <end position="344"/>
    </location>
</feature>
<evidence type="ECO:0000259" key="3">
    <source>
        <dbReference type="Pfam" id="PF20434"/>
    </source>
</evidence>
<feature type="transmembrane region" description="Helical" evidence="2">
    <location>
        <begin position="32"/>
        <end position="57"/>
    </location>
</feature>
<keyword evidence="2" id="KW-0472">Membrane</keyword>
<name>A0ABV3U5W6_9GAMM</name>
<keyword evidence="2" id="KW-1133">Transmembrane helix</keyword>
<evidence type="ECO:0000313" key="4">
    <source>
        <dbReference type="EMBL" id="MEX1668394.1"/>
    </source>
</evidence>
<dbReference type="Proteomes" id="UP001557485">
    <property type="component" value="Unassembled WGS sequence"/>
</dbReference>